<evidence type="ECO:0000256" key="1">
    <source>
        <dbReference type="SAM" id="SignalP"/>
    </source>
</evidence>
<keyword evidence="1" id="KW-0732">Signal</keyword>
<dbReference type="Proteomes" id="UP001307889">
    <property type="component" value="Chromosome 10"/>
</dbReference>
<dbReference type="InterPro" id="IPR009003">
    <property type="entry name" value="Peptidase_S1_PA"/>
</dbReference>
<proteinExistence type="predicted"/>
<organism evidence="2 3">
    <name type="scientific">Nesidiocoris tenuis</name>
    <dbReference type="NCBI Taxonomy" id="355587"/>
    <lineage>
        <taxon>Eukaryota</taxon>
        <taxon>Metazoa</taxon>
        <taxon>Ecdysozoa</taxon>
        <taxon>Arthropoda</taxon>
        <taxon>Hexapoda</taxon>
        <taxon>Insecta</taxon>
        <taxon>Pterygota</taxon>
        <taxon>Neoptera</taxon>
        <taxon>Paraneoptera</taxon>
        <taxon>Hemiptera</taxon>
        <taxon>Heteroptera</taxon>
        <taxon>Panheteroptera</taxon>
        <taxon>Cimicomorpha</taxon>
        <taxon>Miridae</taxon>
        <taxon>Dicyphina</taxon>
        <taxon>Nesidiocoris</taxon>
    </lineage>
</organism>
<gene>
    <name evidence="2" type="ORF">NTJ_12519</name>
</gene>
<dbReference type="Gene3D" id="2.40.10.10">
    <property type="entry name" value="Trypsin-like serine proteases"/>
    <property type="match status" value="1"/>
</dbReference>
<dbReference type="EMBL" id="AP028918">
    <property type="protein sequence ID" value="BES99702.1"/>
    <property type="molecule type" value="Genomic_DNA"/>
</dbReference>
<accession>A0ABN7B5N0</accession>
<dbReference type="InterPro" id="IPR043504">
    <property type="entry name" value="Peptidase_S1_PA_chymotrypsin"/>
</dbReference>
<name>A0ABN7B5N0_9HEMI</name>
<keyword evidence="3" id="KW-1185">Reference proteome</keyword>
<dbReference type="SUPFAM" id="SSF50494">
    <property type="entry name" value="Trypsin-like serine proteases"/>
    <property type="match status" value="1"/>
</dbReference>
<evidence type="ECO:0000313" key="2">
    <source>
        <dbReference type="EMBL" id="BES99702.1"/>
    </source>
</evidence>
<sequence>MPCIFFILIIGACTSSISAILKDPISMPPLIRAAGTSYDQIAFSGIRPRSIVVIEHEGKHPYIEGRTPYGWKKTCHGVLINFRVILAPCSCVSYAHPYSADEVNPWHHPKYEPNQQVADKGCCTKNVENKFAVYLLINQFVPRQSRVITGVTKFTCHPKANQYYLYDYAIINIPTIFDQSKLAWLHTGEFYTFKQNMDLMPLTSQSIGNCEVYQWTEHTTIEPTDDQSVAVSGGAFNWTRIYKKRTKYTLEKFEIKFTTWEKCKENYCPHTPWPAWVAGTYIYRRNNLYCNNEQTPRKYCMTWKENSPLCNITRGTPVFCDISNYQRGLVGYMVDKNTICPKTGFGVMLPLSYAIDFLASYIQIRQNPEYDRGIPKYIKDLRGLTLQ</sequence>
<reference evidence="2 3" key="1">
    <citation type="submission" date="2023-09" db="EMBL/GenBank/DDBJ databases">
        <title>Nesidiocoris tenuis whole genome shotgun sequence.</title>
        <authorList>
            <person name="Shibata T."/>
            <person name="Shimoda M."/>
            <person name="Kobayashi T."/>
            <person name="Uehara T."/>
        </authorList>
    </citation>
    <scope>NUCLEOTIDE SEQUENCE [LARGE SCALE GENOMIC DNA]</scope>
    <source>
        <strain evidence="2 3">Japan</strain>
    </source>
</reference>
<feature type="signal peptide" evidence="1">
    <location>
        <begin position="1"/>
        <end position="19"/>
    </location>
</feature>
<feature type="chain" id="PRO_5047440582" description="Peptidase S1 domain-containing protein" evidence="1">
    <location>
        <begin position="20"/>
        <end position="387"/>
    </location>
</feature>
<evidence type="ECO:0008006" key="4">
    <source>
        <dbReference type="Google" id="ProtNLM"/>
    </source>
</evidence>
<protein>
    <recommendedName>
        <fullName evidence="4">Peptidase S1 domain-containing protein</fullName>
    </recommendedName>
</protein>
<evidence type="ECO:0000313" key="3">
    <source>
        <dbReference type="Proteomes" id="UP001307889"/>
    </source>
</evidence>